<keyword evidence="7" id="KW-1185">Reference proteome</keyword>
<gene>
    <name evidence="6" type="ORF">FMM06_12325</name>
</gene>
<dbReference type="PRINTS" id="PR00412">
    <property type="entry name" value="EPOXHYDRLASE"/>
</dbReference>
<feature type="domain" description="Epoxide hydrolase N-terminal" evidence="5">
    <location>
        <begin position="59"/>
        <end position="163"/>
    </location>
</feature>
<dbReference type="InterPro" id="IPR016292">
    <property type="entry name" value="Epoxide_hydrolase"/>
</dbReference>
<evidence type="ECO:0000259" key="5">
    <source>
        <dbReference type="Pfam" id="PF06441"/>
    </source>
</evidence>
<dbReference type="InterPro" id="IPR000639">
    <property type="entry name" value="Epox_hydrolase-like"/>
</dbReference>
<evidence type="ECO:0000313" key="6">
    <source>
        <dbReference type="EMBL" id="TRW14485.1"/>
    </source>
</evidence>
<evidence type="ECO:0000256" key="1">
    <source>
        <dbReference type="ARBA" id="ARBA00010088"/>
    </source>
</evidence>
<comment type="caution">
    <text evidence="6">The sequence shown here is derived from an EMBL/GenBank/DDBJ whole genome shotgun (WGS) entry which is preliminary data.</text>
</comment>
<dbReference type="PANTHER" id="PTHR21661">
    <property type="entry name" value="EPOXIDE HYDROLASE 1-RELATED"/>
    <property type="match status" value="1"/>
</dbReference>
<keyword evidence="3 6" id="KW-0378">Hydrolase</keyword>
<dbReference type="InterPro" id="IPR010497">
    <property type="entry name" value="Epoxide_hydro_N"/>
</dbReference>
<dbReference type="InterPro" id="IPR029058">
    <property type="entry name" value="AB_hydrolase_fold"/>
</dbReference>
<protein>
    <submittedName>
        <fullName evidence="6">Epoxide hydrolase</fullName>
    </submittedName>
</protein>
<evidence type="ECO:0000256" key="4">
    <source>
        <dbReference type="PIRSR" id="PIRSR001112-1"/>
    </source>
</evidence>
<evidence type="ECO:0000256" key="2">
    <source>
        <dbReference type="ARBA" id="ARBA00022797"/>
    </source>
</evidence>
<dbReference type="EMBL" id="VJWA01000002">
    <property type="protein sequence ID" value="TRW14485.1"/>
    <property type="molecule type" value="Genomic_DNA"/>
</dbReference>
<evidence type="ECO:0000256" key="3">
    <source>
        <dbReference type="ARBA" id="ARBA00022801"/>
    </source>
</evidence>
<feature type="active site" description="Nucleophile" evidence="4">
    <location>
        <position position="232"/>
    </location>
</feature>
<accession>A0A552U8E0</accession>
<dbReference type="GO" id="GO:0004301">
    <property type="term" value="F:epoxide hydrolase activity"/>
    <property type="evidence" value="ECO:0007669"/>
    <property type="project" value="TreeGrafter"/>
</dbReference>
<dbReference type="Pfam" id="PF06441">
    <property type="entry name" value="EHN"/>
    <property type="match status" value="1"/>
</dbReference>
<keyword evidence="2" id="KW-0058">Aromatic hydrocarbons catabolism</keyword>
<dbReference type="GO" id="GO:0097176">
    <property type="term" value="P:epoxide metabolic process"/>
    <property type="evidence" value="ECO:0007669"/>
    <property type="project" value="TreeGrafter"/>
</dbReference>
<evidence type="ECO:0000313" key="7">
    <source>
        <dbReference type="Proteomes" id="UP000317894"/>
    </source>
</evidence>
<feature type="active site" description="Proton acceptor" evidence="4">
    <location>
        <position position="417"/>
    </location>
</feature>
<dbReference type="Proteomes" id="UP000317894">
    <property type="component" value="Unassembled WGS sequence"/>
</dbReference>
<proteinExistence type="inferred from homology"/>
<dbReference type="SUPFAM" id="SSF53474">
    <property type="entry name" value="alpha/beta-Hydrolases"/>
    <property type="match status" value="1"/>
</dbReference>
<reference evidence="6 7" key="1">
    <citation type="submission" date="2019-07" db="EMBL/GenBank/DDBJ databases">
        <title>Novel species isolated from glacier.</title>
        <authorList>
            <person name="Liu Q."/>
            <person name="Xin Y.-H."/>
        </authorList>
    </citation>
    <scope>NUCLEOTIDE SEQUENCE [LARGE SCALE GENOMIC DNA]</scope>
    <source>
        <strain evidence="6 7">LB1R16</strain>
    </source>
</reference>
<dbReference type="OrthoDB" id="27092at2"/>
<organism evidence="6 7">
    <name type="scientific">Glacieibacterium frigidum</name>
    <dbReference type="NCBI Taxonomy" id="2593303"/>
    <lineage>
        <taxon>Bacteria</taxon>
        <taxon>Pseudomonadati</taxon>
        <taxon>Pseudomonadota</taxon>
        <taxon>Alphaproteobacteria</taxon>
        <taxon>Sphingomonadales</taxon>
        <taxon>Sphingosinicellaceae</taxon>
        <taxon>Glacieibacterium</taxon>
    </lineage>
</organism>
<name>A0A552U8E0_9SPHN</name>
<feature type="active site" description="Proton donor" evidence="4">
    <location>
        <position position="365"/>
    </location>
</feature>
<comment type="similarity">
    <text evidence="1">Belongs to the peptidase S33 family.</text>
</comment>
<dbReference type="PANTHER" id="PTHR21661:SF35">
    <property type="entry name" value="EPOXIDE HYDROLASE"/>
    <property type="match status" value="1"/>
</dbReference>
<dbReference type="Gene3D" id="3.40.50.1820">
    <property type="entry name" value="alpha/beta hydrolase"/>
    <property type="match status" value="1"/>
</dbReference>
<dbReference type="PIRSF" id="PIRSF001112">
    <property type="entry name" value="Epoxide_hydrolase"/>
    <property type="match status" value="1"/>
</dbReference>
<dbReference type="AlphaFoldDB" id="A0A552U8E0"/>
<dbReference type="RefSeq" id="WP_144237690.1">
    <property type="nucleotide sequence ID" value="NZ_VJWA01000002.1"/>
</dbReference>
<sequence>MKPIFARADASDDPPSRRHQLLSRRAILGAAAASAAIPIFADAVHAAQQSPLRAQNEVIAPFRISIPQEELDGLRSRLRLTRWPETETVRDWSQGVPLIKAKALIDAWSRHDWRAFERRVNQLPQFLTSIDGLDIHFIHVRSRHPGALPILLTHGWPGSFAEFLDCIGPLTDPVRHGGRPEDAFDVVIPSLPGYGFSGKPTAPGWNVDRTASAWGKLMKRLGYTRWVAQGGDWGASVTTTLGKMRPEGLIGIHLNWAFVFPESIPADLDTVPPGLSAEEMRAVEQARVFRTQGIGYFKEMSTKPQTMGYGLLDSPVALATFIYEKFQTWSDNEGDPEQALTMTAMLDDISLYWFTRSGASAGRFYWENPGNSFAGPRIELPVAVSVFPREIYQVPRSWAEQTFPKLIHFNELDRGGHFAAMEQPSLFTAELRKAFATLRR</sequence>